<feature type="non-terminal residue" evidence="2">
    <location>
        <position position="1"/>
    </location>
</feature>
<feature type="region of interest" description="Disordered" evidence="1">
    <location>
        <begin position="1"/>
        <end position="81"/>
    </location>
</feature>
<feature type="compositionally biased region" description="Basic and acidic residues" evidence="1">
    <location>
        <begin position="11"/>
        <end position="29"/>
    </location>
</feature>
<reference evidence="2" key="1">
    <citation type="submission" date="2021-06" db="EMBL/GenBank/DDBJ databases">
        <authorList>
            <person name="Kallberg Y."/>
            <person name="Tangrot J."/>
            <person name="Rosling A."/>
        </authorList>
    </citation>
    <scope>NUCLEOTIDE SEQUENCE</scope>
    <source>
        <strain evidence="2">CL551</strain>
    </source>
</reference>
<keyword evidence="3" id="KW-1185">Reference proteome</keyword>
<proteinExistence type="predicted"/>
<dbReference type="Proteomes" id="UP000789342">
    <property type="component" value="Unassembled WGS sequence"/>
</dbReference>
<organism evidence="2 3">
    <name type="scientific">Acaulospora morrowiae</name>
    <dbReference type="NCBI Taxonomy" id="94023"/>
    <lineage>
        <taxon>Eukaryota</taxon>
        <taxon>Fungi</taxon>
        <taxon>Fungi incertae sedis</taxon>
        <taxon>Mucoromycota</taxon>
        <taxon>Glomeromycotina</taxon>
        <taxon>Glomeromycetes</taxon>
        <taxon>Diversisporales</taxon>
        <taxon>Acaulosporaceae</taxon>
        <taxon>Acaulospora</taxon>
    </lineage>
</organism>
<sequence>RETQEQTATRRSADALRHRRSRQEERADNQEMFQKRAAKVARIRTINATRARNYRQQETEDDTQNRRSVEAEQQRARCQTQTPEEAILERVTNANRNRQSRYLQMTQLTSTYQEALSFTNSFPDEVNVGKMDVICDACGALHFAGERTGRESNIFSSCCQKGAVVLEKSRPFPDELKALFEKSYPLSSKFL</sequence>
<gene>
    <name evidence="2" type="ORF">AMORRO_LOCUS10977</name>
</gene>
<evidence type="ECO:0000313" key="3">
    <source>
        <dbReference type="Proteomes" id="UP000789342"/>
    </source>
</evidence>
<protein>
    <submittedName>
        <fullName evidence="2">13439_t:CDS:1</fullName>
    </submittedName>
</protein>
<comment type="caution">
    <text evidence="2">The sequence shown here is derived from an EMBL/GenBank/DDBJ whole genome shotgun (WGS) entry which is preliminary data.</text>
</comment>
<dbReference type="EMBL" id="CAJVPV010013091">
    <property type="protein sequence ID" value="CAG8674832.1"/>
    <property type="molecule type" value="Genomic_DNA"/>
</dbReference>
<evidence type="ECO:0000256" key="1">
    <source>
        <dbReference type="SAM" id="MobiDB-lite"/>
    </source>
</evidence>
<accession>A0A9N9HES0</accession>
<dbReference type="OrthoDB" id="2448079at2759"/>
<feature type="compositionally biased region" description="Basic and acidic residues" evidence="1">
    <location>
        <begin position="55"/>
        <end position="75"/>
    </location>
</feature>
<dbReference type="AlphaFoldDB" id="A0A9N9HES0"/>
<feature type="compositionally biased region" description="Polar residues" evidence="1">
    <location>
        <begin position="1"/>
        <end position="10"/>
    </location>
</feature>
<evidence type="ECO:0000313" key="2">
    <source>
        <dbReference type="EMBL" id="CAG8674832.1"/>
    </source>
</evidence>
<name>A0A9N9HES0_9GLOM</name>